<proteinExistence type="predicted"/>
<evidence type="ECO:0000256" key="1">
    <source>
        <dbReference type="SAM" id="Phobius"/>
    </source>
</evidence>
<reference evidence="2 3" key="1">
    <citation type="journal article" date="2015" name="Genome Announc.">
        <title>Expanding the biotechnology potential of lactobacilli through comparative genomics of 213 strains and associated genera.</title>
        <authorList>
            <person name="Sun Z."/>
            <person name="Harris H.M."/>
            <person name="McCann A."/>
            <person name="Guo C."/>
            <person name="Argimon S."/>
            <person name="Zhang W."/>
            <person name="Yang X."/>
            <person name="Jeffery I.B."/>
            <person name="Cooney J.C."/>
            <person name="Kagawa T.F."/>
            <person name="Liu W."/>
            <person name="Song Y."/>
            <person name="Salvetti E."/>
            <person name="Wrobel A."/>
            <person name="Rasinkangas P."/>
            <person name="Parkhill J."/>
            <person name="Rea M.C."/>
            <person name="O'Sullivan O."/>
            <person name="Ritari J."/>
            <person name="Douillard F.P."/>
            <person name="Paul Ross R."/>
            <person name="Yang R."/>
            <person name="Briner A.E."/>
            <person name="Felis G.E."/>
            <person name="de Vos W.M."/>
            <person name="Barrangou R."/>
            <person name="Klaenhammer T.R."/>
            <person name="Caufield P.W."/>
            <person name="Cui Y."/>
            <person name="Zhang H."/>
            <person name="O'Toole P.W."/>
        </authorList>
    </citation>
    <scope>NUCLEOTIDE SEQUENCE [LARGE SCALE GENOMIC DNA]</scope>
    <source>
        <strain evidence="2 3">DSM 15353</strain>
    </source>
</reference>
<dbReference type="AlphaFoldDB" id="A0A0R2JXW3"/>
<feature type="transmembrane region" description="Helical" evidence="1">
    <location>
        <begin position="289"/>
        <end position="309"/>
    </location>
</feature>
<name>A0A0R2JXW3_9LACO</name>
<accession>A0A0R2JXW3</accession>
<feature type="transmembrane region" description="Helical" evidence="1">
    <location>
        <begin position="160"/>
        <end position="185"/>
    </location>
</feature>
<feature type="transmembrane region" description="Helical" evidence="1">
    <location>
        <begin position="219"/>
        <end position="236"/>
    </location>
</feature>
<feature type="transmembrane region" description="Helical" evidence="1">
    <location>
        <begin position="266"/>
        <end position="282"/>
    </location>
</feature>
<dbReference type="Proteomes" id="UP000051491">
    <property type="component" value="Unassembled WGS sequence"/>
</dbReference>
<evidence type="ECO:0008006" key="4">
    <source>
        <dbReference type="Google" id="ProtNLM"/>
    </source>
</evidence>
<sequence length="519" mass="59684">MRGIILKKNIQRLNNNFINIFLISFISIAILGSSAEILPFFNELGPTGIYVTDLMVFLIVIACLLHRQVKKLFSHIYYWGTGHSRILITFIFLLVVLWQFYVVESINGKTLWDANMILNNVVNFHDTKSITNEYLSVYPNNVLLFLYERGVWLLLNKPGIAGLTVALSRINILLIDSSLIFCGLALRNLFNKRTAQIYLLLALFLMGLSPWIAVPYSDIWSFFFSSIAICLTIWMYRAQNRWSKICPAFLLAFVVTGSYFMKPSLIIFYIAAGIVAFIAFLAKKKSIGILSLATLSLTTIILIFSFSTYQKNISFLQLNDNRALSIMHFAAMGSINKGAYNQADYYADKAIKNPEKRTQHDIKTYKRRIKGYKNIGNYQRFLVRKHVYNTADGTFNWSGNGIKILFDQDKGNFAQKLFTTEKISFYRHTLFSFPIQIVWVVTLILILFSVPNQRLFTQILKYSLIGFFFFLLIFEGGKSRYMIQLLPFIISLASIGGNELFYRASKLRNHQNTISSPHR</sequence>
<organism evidence="2 3">
    <name type="scientific">Ligilactobacillus acidipiscis</name>
    <dbReference type="NCBI Taxonomy" id="89059"/>
    <lineage>
        <taxon>Bacteria</taxon>
        <taxon>Bacillati</taxon>
        <taxon>Bacillota</taxon>
        <taxon>Bacilli</taxon>
        <taxon>Lactobacillales</taxon>
        <taxon>Lactobacillaceae</taxon>
        <taxon>Ligilactobacillus</taxon>
    </lineage>
</organism>
<feature type="transmembrane region" description="Helical" evidence="1">
    <location>
        <begin position="47"/>
        <end position="65"/>
    </location>
</feature>
<evidence type="ECO:0000313" key="2">
    <source>
        <dbReference type="EMBL" id="KRN82024.1"/>
    </source>
</evidence>
<keyword evidence="1" id="KW-0472">Membrane</keyword>
<dbReference type="PATRIC" id="fig|89059.3.peg.1800"/>
<feature type="transmembrane region" description="Helical" evidence="1">
    <location>
        <begin position="425"/>
        <end position="447"/>
    </location>
</feature>
<dbReference type="OrthoDB" id="5695313at2"/>
<feature type="transmembrane region" description="Helical" evidence="1">
    <location>
        <begin position="197"/>
        <end position="213"/>
    </location>
</feature>
<keyword evidence="1" id="KW-0812">Transmembrane</keyword>
<protein>
    <recommendedName>
        <fullName evidence="4">Integral membrane protein</fullName>
    </recommendedName>
</protein>
<feature type="transmembrane region" description="Helical" evidence="1">
    <location>
        <begin position="459"/>
        <end position="475"/>
    </location>
</feature>
<gene>
    <name evidence="2" type="ORF">IV43_GL001687</name>
</gene>
<feature type="transmembrane region" description="Helical" evidence="1">
    <location>
        <begin position="86"/>
        <end position="103"/>
    </location>
</feature>
<keyword evidence="1" id="KW-1133">Transmembrane helix</keyword>
<dbReference type="EMBL" id="JQBK01000056">
    <property type="protein sequence ID" value="KRN82024.1"/>
    <property type="molecule type" value="Genomic_DNA"/>
</dbReference>
<comment type="caution">
    <text evidence="2">The sequence shown here is derived from an EMBL/GenBank/DDBJ whole genome shotgun (WGS) entry which is preliminary data.</text>
</comment>
<evidence type="ECO:0000313" key="3">
    <source>
        <dbReference type="Proteomes" id="UP000051491"/>
    </source>
</evidence>
<feature type="transmembrane region" description="Helical" evidence="1">
    <location>
        <begin position="20"/>
        <end position="41"/>
    </location>
</feature>